<organism evidence="1 2">
    <name type="scientific">Clostridium neonatale</name>
    <dbReference type="NCBI Taxonomy" id="137838"/>
    <lineage>
        <taxon>Bacteria</taxon>
        <taxon>Bacillati</taxon>
        <taxon>Bacillota</taxon>
        <taxon>Clostridia</taxon>
        <taxon>Eubacteriales</taxon>
        <taxon>Clostridiaceae</taxon>
        <taxon>Clostridium</taxon>
    </lineage>
</organism>
<evidence type="ECO:0000313" key="1">
    <source>
        <dbReference type="EMBL" id="CAG9701935.1"/>
    </source>
</evidence>
<dbReference type="EMBL" id="CAKJVE010000001">
    <property type="protein sequence ID" value="CAG9701935.1"/>
    <property type="molecule type" value="Genomic_DNA"/>
</dbReference>
<evidence type="ECO:0000313" key="2">
    <source>
        <dbReference type="Proteomes" id="UP000789738"/>
    </source>
</evidence>
<comment type="caution">
    <text evidence="1">The sequence shown here is derived from an EMBL/GenBank/DDBJ whole genome shotgun (WGS) entry which is preliminary data.</text>
</comment>
<dbReference type="RefSeq" id="WP_210885359.1">
    <property type="nucleotide sequence ID" value="NZ_CAKJVE010000001.1"/>
</dbReference>
<dbReference type="Proteomes" id="UP000789738">
    <property type="component" value="Unassembled WGS sequence"/>
</dbReference>
<reference evidence="1" key="1">
    <citation type="submission" date="2021-10" db="EMBL/GenBank/DDBJ databases">
        <authorList>
            <person name="Mesa V."/>
        </authorList>
    </citation>
    <scope>NUCLEOTIDE SEQUENCE</scope>
    <source>
        <strain evidence="1">CC3_PB</strain>
    </source>
</reference>
<name>A0AA86JK78_9CLOT</name>
<accession>A0AA86JK78</accession>
<protein>
    <submittedName>
        <fullName evidence="1">Uncharacterized protein</fullName>
    </submittedName>
</protein>
<dbReference type="AlphaFoldDB" id="A0AA86JK78"/>
<proteinExistence type="predicted"/>
<gene>
    <name evidence="1" type="ORF">CNEO_10406</name>
</gene>
<sequence>MKKYYEDAGDNAAFERFVEVLCRIIQKYGKQVLKSQNGHIEQMADVSDGEKQNTMIEDKAA</sequence>